<dbReference type="AlphaFoldDB" id="A0A0S4FLV7"/>
<dbReference type="PATRIC" id="fig|2162.10.peg.368"/>
<accession>A0A0S4FLV7</accession>
<evidence type="ECO:0000313" key="3">
    <source>
        <dbReference type="EMBL" id="CEL24006.1"/>
    </source>
</evidence>
<evidence type="ECO:0000256" key="1">
    <source>
        <dbReference type="SAM" id="Phobius"/>
    </source>
</evidence>
<sequence length="282" mass="31032">MGYLICAKCGGYYELQDGESPADFESCECGGTLKYTENGDNINSQIKETPIHLTCPLCGTENPEIAEFCASCGNNLSKENEKTILRDEKVSNLQKKYNKSPNRGYKNKFSIALILILLISVSMAIYLVNISNTSINTCSTEENAPEVKLSNFTAKGVTFEYPSDSWTCVEGSGNTIAELTYKNGGATAYVEKYPGTSLEELKSLISMEPHTTNNKITKTYVGYNAEYSGYTIDGQPKASFNVTEYTTIFEVGDTSYRISVESKSKSTMSHIVIYIANSIQIT</sequence>
<feature type="domain" description="Zinc-ribbon" evidence="2">
    <location>
        <begin position="55"/>
        <end position="75"/>
    </location>
</feature>
<dbReference type="GeneID" id="26738620"/>
<dbReference type="RefSeq" id="WP_060537359.1">
    <property type="nucleotide sequence ID" value="NZ_LN734822.1"/>
</dbReference>
<gene>
    <name evidence="3" type="ORF">MB9_0358</name>
</gene>
<feature type="transmembrane region" description="Helical" evidence="1">
    <location>
        <begin position="109"/>
        <end position="128"/>
    </location>
</feature>
<keyword evidence="1" id="KW-1133">Transmembrane helix</keyword>
<keyword evidence="4" id="KW-1185">Reference proteome</keyword>
<dbReference type="EMBL" id="LN734822">
    <property type="protein sequence ID" value="CEL24006.1"/>
    <property type="molecule type" value="Genomic_DNA"/>
</dbReference>
<organism evidence="3 4">
    <name type="scientific">Methanobacterium formicicum</name>
    <dbReference type="NCBI Taxonomy" id="2162"/>
    <lineage>
        <taxon>Archaea</taxon>
        <taxon>Methanobacteriati</taxon>
        <taxon>Methanobacteriota</taxon>
        <taxon>Methanomada group</taxon>
        <taxon>Methanobacteria</taxon>
        <taxon>Methanobacteriales</taxon>
        <taxon>Methanobacteriaceae</taxon>
        <taxon>Methanobacterium</taxon>
    </lineage>
</organism>
<dbReference type="Proteomes" id="UP000062768">
    <property type="component" value="Chromosome I"/>
</dbReference>
<reference evidence="3" key="1">
    <citation type="submission" date="2014-09" db="EMBL/GenBank/DDBJ databases">
        <authorList>
            <person name="Wibberg D."/>
        </authorList>
    </citation>
    <scope>NUCLEOTIDE SEQUENCE [LARGE SCALE GENOMIC DNA]</scope>
    <source>
        <strain evidence="3">Mb9</strain>
    </source>
</reference>
<evidence type="ECO:0000313" key="4">
    <source>
        <dbReference type="Proteomes" id="UP000062768"/>
    </source>
</evidence>
<protein>
    <recommendedName>
        <fullName evidence="2">Zinc-ribbon domain-containing protein</fullName>
    </recommendedName>
</protein>
<keyword evidence="1" id="KW-0472">Membrane</keyword>
<name>A0A0S4FLV7_METFO</name>
<evidence type="ECO:0000259" key="2">
    <source>
        <dbReference type="Pfam" id="PF13240"/>
    </source>
</evidence>
<dbReference type="Pfam" id="PF13240">
    <property type="entry name" value="Zn_Ribbon_1"/>
    <property type="match status" value="1"/>
</dbReference>
<dbReference type="InterPro" id="IPR026870">
    <property type="entry name" value="Zinc_ribbon_dom"/>
</dbReference>
<proteinExistence type="predicted"/>
<keyword evidence="1" id="KW-0812">Transmembrane</keyword>